<dbReference type="OrthoDB" id="9793400at2"/>
<dbReference type="Gene3D" id="1.10.10.60">
    <property type="entry name" value="Homeodomain-like"/>
    <property type="match status" value="2"/>
</dbReference>
<keyword evidence="3" id="KW-0804">Transcription</keyword>
<dbReference type="Proteomes" id="UP000184096">
    <property type="component" value="Chromosome I"/>
</dbReference>
<keyword evidence="1" id="KW-0805">Transcription regulation</keyword>
<dbReference type="Pfam" id="PF12833">
    <property type="entry name" value="HTH_18"/>
    <property type="match status" value="1"/>
</dbReference>
<dbReference type="RefSeq" id="WP_072816723.1">
    <property type="nucleotide sequence ID" value="NZ_LT670849.1"/>
</dbReference>
<keyword evidence="6" id="KW-1185">Reference proteome</keyword>
<accession>A0A1M7T431</accession>
<dbReference type="PANTHER" id="PTHR46796:SF14">
    <property type="entry name" value="TRANSCRIPTIONAL REGULATORY PROTEIN"/>
    <property type="match status" value="1"/>
</dbReference>
<feature type="domain" description="HTH araC/xylS-type" evidence="4">
    <location>
        <begin position="201"/>
        <end position="299"/>
    </location>
</feature>
<evidence type="ECO:0000256" key="1">
    <source>
        <dbReference type="ARBA" id="ARBA00023015"/>
    </source>
</evidence>
<dbReference type="SUPFAM" id="SSF46689">
    <property type="entry name" value="Homeodomain-like"/>
    <property type="match status" value="2"/>
</dbReference>
<name>A0A1M7T431_9BRAD</name>
<evidence type="ECO:0000313" key="5">
    <source>
        <dbReference type="EMBL" id="SHN65456.1"/>
    </source>
</evidence>
<dbReference type="InterPro" id="IPR018060">
    <property type="entry name" value="HTH_AraC"/>
</dbReference>
<dbReference type="InterPro" id="IPR009057">
    <property type="entry name" value="Homeodomain-like_sf"/>
</dbReference>
<dbReference type="GO" id="GO:0043565">
    <property type="term" value="F:sequence-specific DNA binding"/>
    <property type="evidence" value="ECO:0007669"/>
    <property type="project" value="InterPro"/>
</dbReference>
<protein>
    <submittedName>
        <fullName evidence="5">Transcriptional regulator, AraC family</fullName>
    </submittedName>
</protein>
<dbReference type="PROSITE" id="PS00041">
    <property type="entry name" value="HTH_ARAC_FAMILY_1"/>
    <property type="match status" value="1"/>
</dbReference>
<gene>
    <name evidence="5" type="ORF">SAMN05444170_0716</name>
</gene>
<dbReference type="PANTHER" id="PTHR46796">
    <property type="entry name" value="HTH-TYPE TRANSCRIPTIONAL ACTIVATOR RHAS-RELATED"/>
    <property type="match status" value="1"/>
</dbReference>
<dbReference type="InterPro" id="IPR050204">
    <property type="entry name" value="AraC_XylS_family_regulators"/>
</dbReference>
<dbReference type="EMBL" id="LT670849">
    <property type="protein sequence ID" value="SHN65456.1"/>
    <property type="molecule type" value="Genomic_DNA"/>
</dbReference>
<organism evidence="5 6">
    <name type="scientific">Bradyrhizobium erythrophlei</name>
    <dbReference type="NCBI Taxonomy" id="1437360"/>
    <lineage>
        <taxon>Bacteria</taxon>
        <taxon>Pseudomonadati</taxon>
        <taxon>Pseudomonadota</taxon>
        <taxon>Alphaproteobacteria</taxon>
        <taxon>Hyphomicrobiales</taxon>
        <taxon>Nitrobacteraceae</taxon>
        <taxon>Bradyrhizobium</taxon>
    </lineage>
</organism>
<keyword evidence="2" id="KW-0238">DNA-binding</keyword>
<dbReference type="InterPro" id="IPR018062">
    <property type="entry name" value="HTH_AraC-typ_CS"/>
</dbReference>
<dbReference type="AlphaFoldDB" id="A0A1M7T431"/>
<evidence type="ECO:0000256" key="3">
    <source>
        <dbReference type="ARBA" id="ARBA00023163"/>
    </source>
</evidence>
<evidence type="ECO:0000256" key="2">
    <source>
        <dbReference type="ARBA" id="ARBA00023125"/>
    </source>
</evidence>
<proteinExistence type="predicted"/>
<reference evidence="6" key="1">
    <citation type="submission" date="2016-11" db="EMBL/GenBank/DDBJ databases">
        <authorList>
            <person name="Varghese N."/>
            <person name="Submissions S."/>
        </authorList>
    </citation>
    <scope>NUCLEOTIDE SEQUENCE [LARGE SCALE GENOMIC DNA]</scope>
    <source>
        <strain evidence="6">GAS401</strain>
    </source>
</reference>
<dbReference type="PROSITE" id="PS01124">
    <property type="entry name" value="HTH_ARAC_FAMILY_2"/>
    <property type="match status" value="1"/>
</dbReference>
<evidence type="ECO:0000259" key="4">
    <source>
        <dbReference type="PROSITE" id="PS01124"/>
    </source>
</evidence>
<dbReference type="SMART" id="SM00342">
    <property type="entry name" value="HTH_ARAC"/>
    <property type="match status" value="1"/>
</dbReference>
<sequence length="302" mass="33655">MATSEGYGQGLAERLRAEPAQAIVTRVLRTTDMAVTETRCDVLMGQEMSSHAREDAFFITLTFRDYPGREYWEDGRLMAVSDVRSGQTCIHDLKRAPSAVIDKPFHVLFFYLPRGALDAIAEEADAPRIGDLRHAPLPQDDETVAGFGNVMLPALHRPDQVNQLFVDHVLQGLGIYVAQSYGGMRPLQPLIRGGLAVWQVRRAKEILSSNLDGRLPLKEVARECGLSASHFARAFRRSVGSAPHQWLLMHRVEVAKQKLRDGRLSLREIALSCGFADQSHLTQVFTRTIGTSPGAWRRALDE</sequence>
<evidence type="ECO:0000313" key="6">
    <source>
        <dbReference type="Proteomes" id="UP000184096"/>
    </source>
</evidence>
<dbReference type="GO" id="GO:0003700">
    <property type="term" value="F:DNA-binding transcription factor activity"/>
    <property type="evidence" value="ECO:0007669"/>
    <property type="project" value="InterPro"/>
</dbReference>